<proteinExistence type="predicted"/>
<keyword evidence="7" id="KW-0234">DNA repair</keyword>
<dbReference type="PANTHER" id="PTHR47964">
    <property type="entry name" value="ATP-DEPENDENT DNA HELICASE HOMOLOG RECG, CHLOROPLASTIC"/>
    <property type="match status" value="1"/>
</dbReference>
<dbReference type="PANTHER" id="PTHR47964:SF1">
    <property type="entry name" value="ATP-DEPENDENT DNA HELICASE HOMOLOG RECG, CHLOROPLASTIC"/>
    <property type="match status" value="1"/>
</dbReference>
<keyword evidence="3 10" id="KW-0378">Hydrolase</keyword>
<dbReference type="InterPro" id="IPR027417">
    <property type="entry name" value="P-loop_NTPase"/>
</dbReference>
<dbReference type="SMART" id="SM00490">
    <property type="entry name" value="HELICc"/>
    <property type="match status" value="1"/>
</dbReference>
<dbReference type="InterPro" id="IPR012340">
    <property type="entry name" value="NA-bd_OB-fold"/>
</dbReference>
<evidence type="ECO:0000256" key="4">
    <source>
        <dbReference type="ARBA" id="ARBA00022806"/>
    </source>
</evidence>
<dbReference type="RefSeq" id="WP_419190405.1">
    <property type="nucleotide sequence ID" value="NZ_CP036434.1"/>
</dbReference>
<dbReference type="GO" id="GO:0003678">
    <property type="term" value="F:DNA helicase activity"/>
    <property type="evidence" value="ECO:0007669"/>
    <property type="project" value="UniProtKB-EC"/>
</dbReference>
<dbReference type="PROSITE" id="PS51192">
    <property type="entry name" value="HELICASE_ATP_BIND_1"/>
    <property type="match status" value="1"/>
</dbReference>
<dbReference type="EMBL" id="CP036434">
    <property type="protein sequence ID" value="QDV08521.1"/>
    <property type="molecule type" value="Genomic_DNA"/>
</dbReference>
<keyword evidence="5" id="KW-0067">ATP-binding</keyword>
<dbReference type="SUPFAM" id="SSF52540">
    <property type="entry name" value="P-loop containing nucleoside triphosphate hydrolases"/>
    <property type="match status" value="2"/>
</dbReference>
<keyword evidence="2" id="KW-0227">DNA damage</keyword>
<evidence type="ECO:0000259" key="8">
    <source>
        <dbReference type="PROSITE" id="PS51192"/>
    </source>
</evidence>
<dbReference type="Gene3D" id="2.40.50.140">
    <property type="entry name" value="Nucleic acid-binding proteins"/>
    <property type="match status" value="1"/>
</dbReference>
<dbReference type="Pfam" id="PF00271">
    <property type="entry name" value="Helicase_C"/>
    <property type="match status" value="1"/>
</dbReference>
<dbReference type="SMART" id="SM00487">
    <property type="entry name" value="DEXDc"/>
    <property type="match status" value="1"/>
</dbReference>
<evidence type="ECO:0000313" key="10">
    <source>
        <dbReference type="EMBL" id="QDV08521.1"/>
    </source>
</evidence>
<gene>
    <name evidence="10" type="primary">recG</name>
    <name evidence="10" type="ORF">Poly30_40690</name>
</gene>
<reference evidence="10 11" key="1">
    <citation type="submission" date="2019-02" db="EMBL/GenBank/DDBJ databases">
        <title>Deep-cultivation of Planctomycetes and their phenomic and genomic characterization uncovers novel biology.</title>
        <authorList>
            <person name="Wiegand S."/>
            <person name="Jogler M."/>
            <person name="Boedeker C."/>
            <person name="Pinto D."/>
            <person name="Vollmers J."/>
            <person name="Rivas-Marin E."/>
            <person name="Kohn T."/>
            <person name="Peeters S.H."/>
            <person name="Heuer A."/>
            <person name="Rast P."/>
            <person name="Oberbeckmann S."/>
            <person name="Bunk B."/>
            <person name="Jeske O."/>
            <person name="Meyerdierks A."/>
            <person name="Storesund J.E."/>
            <person name="Kallscheuer N."/>
            <person name="Luecker S."/>
            <person name="Lage O.M."/>
            <person name="Pohl T."/>
            <person name="Merkel B.J."/>
            <person name="Hornburger P."/>
            <person name="Mueller R.-W."/>
            <person name="Bruemmer F."/>
            <person name="Labrenz M."/>
            <person name="Spormann A.M."/>
            <person name="Op den Camp H."/>
            <person name="Overmann J."/>
            <person name="Amann R."/>
            <person name="Jetten M.S.M."/>
            <person name="Mascher T."/>
            <person name="Medema M.H."/>
            <person name="Devos D.P."/>
            <person name="Kaster A.-K."/>
            <person name="Ovreas L."/>
            <person name="Rohde M."/>
            <person name="Galperin M.Y."/>
            <person name="Jogler C."/>
        </authorList>
    </citation>
    <scope>NUCLEOTIDE SEQUENCE [LARGE SCALE GENOMIC DNA]</scope>
    <source>
        <strain evidence="10 11">Poly30</strain>
    </source>
</reference>
<dbReference type="Pfam" id="PF17191">
    <property type="entry name" value="RecG_wedge"/>
    <property type="match status" value="1"/>
</dbReference>
<keyword evidence="11" id="KW-1185">Reference proteome</keyword>
<dbReference type="Pfam" id="PF00270">
    <property type="entry name" value="DEAD"/>
    <property type="match status" value="1"/>
</dbReference>
<evidence type="ECO:0000256" key="7">
    <source>
        <dbReference type="ARBA" id="ARBA00023204"/>
    </source>
</evidence>
<dbReference type="InterPro" id="IPR011545">
    <property type="entry name" value="DEAD/DEAH_box_helicase_dom"/>
</dbReference>
<keyword evidence="6" id="KW-0238">DNA-binding</keyword>
<dbReference type="AlphaFoldDB" id="A0A518EWT7"/>
<dbReference type="InterPro" id="IPR033454">
    <property type="entry name" value="RecG_wedge"/>
</dbReference>
<dbReference type="InterPro" id="IPR014001">
    <property type="entry name" value="Helicase_ATP-bd"/>
</dbReference>
<evidence type="ECO:0000256" key="1">
    <source>
        <dbReference type="ARBA" id="ARBA00022741"/>
    </source>
</evidence>
<dbReference type="CDD" id="cd04488">
    <property type="entry name" value="RecG_wedge_OBF"/>
    <property type="match status" value="1"/>
</dbReference>
<evidence type="ECO:0000256" key="3">
    <source>
        <dbReference type="ARBA" id="ARBA00022801"/>
    </source>
</evidence>
<dbReference type="GO" id="GO:0016787">
    <property type="term" value="F:hydrolase activity"/>
    <property type="evidence" value="ECO:0007669"/>
    <property type="project" value="UniProtKB-KW"/>
</dbReference>
<dbReference type="Gene3D" id="3.40.50.300">
    <property type="entry name" value="P-loop containing nucleotide triphosphate hydrolases"/>
    <property type="match status" value="2"/>
</dbReference>
<dbReference type="PROSITE" id="PS51194">
    <property type="entry name" value="HELICASE_CTER"/>
    <property type="match status" value="1"/>
</dbReference>
<dbReference type="GO" id="GO:0006281">
    <property type="term" value="P:DNA repair"/>
    <property type="evidence" value="ECO:0007669"/>
    <property type="project" value="UniProtKB-KW"/>
</dbReference>
<evidence type="ECO:0000256" key="5">
    <source>
        <dbReference type="ARBA" id="ARBA00022840"/>
    </source>
</evidence>
<dbReference type="Proteomes" id="UP000320390">
    <property type="component" value="Chromosome"/>
</dbReference>
<feature type="domain" description="Helicase ATP-binding" evidence="8">
    <location>
        <begin position="284"/>
        <end position="445"/>
    </location>
</feature>
<accession>A0A518EWT7</accession>
<protein>
    <submittedName>
        <fullName evidence="10">ATP-dependent DNA helicase RecG</fullName>
        <ecNumber evidence="10">3.6.4.12</ecNumber>
    </submittedName>
</protein>
<feature type="domain" description="Helicase C-terminal" evidence="9">
    <location>
        <begin position="478"/>
        <end position="631"/>
    </location>
</feature>
<organism evidence="10 11">
    <name type="scientific">Saltatorellus ferox</name>
    <dbReference type="NCBI Taxonomy" id="2528018"/>
    <lineage>
        <taxon>Bacteria</taxon>
        <taxon>Pseudomonadati</taxon>
        <taxon>Planctomycetota</taxon>
        <taxon>Planctomycetia</taxon>
        <taxon>Planctomycetia incertae sedis</taxon>
        <taxon>Saltatorellus</taxon>
    </lineage>
</organism>
<evidence type="ECO:0000256" key="6">
    <source>
        <dbReference type="ARBA" id="ARBA00023125"/>
    </source>
</evidence>
<dbReference type="CDD" id="cd17992">
    <property type="entry name" value="DEXHc_RecG"/>
    <property type="match status" value="1"/>
</dbReference>
<keyword evidence="1" id="KW-0547">Nucleotide-binding</keyword>
<keyword evidence="4 10" id="KW-0347">Helicase</keyword>
<evidence type="ECO:0000256" key="2">
    <source>
        <dbReference type="ARBA" id="ARBA00022763"/>
    </source>
</evidence>
<dbReference type="InterPro" id="IPR047112">
    <property type="entry name" value="RecG/Mfd"/>
</dbReference>
<dbReference type="GO" id="GO:0003677">
    <property type="term" value="F:DNA binding"/>
    <property type="evidence" value="ECO:0007669"/>
    <property type="project" value="UniProtKB-KW"/>
</dbReference>
<dbReference type="SUPFAM" id="SSF50249">
    <property type="entry name" value="Nucleic acid-binding proteins"/>
    <property type="match status" value="1"/>
</dbReference>
<evidence type="ECO:0000259" key="9">
    <source>
        <dbReference type="PROSITE" id="PS51194"/>
    </source>
</evidence>
<dbReference type="InterPro" id="IPR001650">
    <property type="entry name" value="Helicase_C-like"/>
</dbReference>
<dbReference type="EC" id="3.6.4.12" evidence="10"/>
<sequence>MSGAASSPPERGFPTIGPLTGLRGVGHARAARLERLGLKTVRDLLLLQPIRLVVWPVKTSIQAASRRKGERVTIEGRVRRSVLQRIGGKRSVVRATVSDGTGEMDLVFFNQPWMKEQLSSGTQVEAHGSVVEARGASIASPRLGTAASPLPAPGTLAPEYGGGDGVSSDALKAWIDEALERHVGEIEEHLPAEFLEHCDAPGLPVAVPMIHRPATIPDFEYARRRFALEPILTLQAAVFARRSGKAGRARAAKITAEQDAEIRSRYPFTLTDAQSRVIGEIRADLGRTRPMRRLLQGDVGAGKTAVAAYAAMTVAECGGQVAMMAPTEVLASQHAYGLRDLLEGHGLRTALITGSLRTGERRDVTQRLAAGEIDVVFGTHALFSEDVKFRRLDLAVIDEQHRFGVAQRGRLAGKGSDVHVLLMTATPIPRTLALTVYGDLEVSILDGSPPGRGSVRTRWARGDDRRRMPRFLAERLEAGEQIYWVVPRIGETMSDGDSEDAPASTAASAEARFENLVARPTFRQAGIELVHGRLPSVERNSRLDRFRRGDVATVVATTVVEVGVDVPNATIMVIEDAHRLGLAQLHQLRGRIGRGKKDSYCFLLGDKKAEERFRLMERSRDGFLLAEEDLRQRGMGDLLGLRQSGENQEGLVDPERDLDLLLAARDLFQREPGLLRYY</sequence>
<evidence type="ECO:0000313" key="11">
    <source>
        <dbReference type="Proteomes" id="UP000320390"/>
    </source>
</evidence>
<dbReference type="GO" id="GO:0005524">
    <property type="term" value="F:ATP binding"/>
    <property type="evidence" value="ECO:0007669"/>
    <property type="project" value="UniProtKB-KW"/>
</dbReference>
<name>A0A518EWT7_9BACT</name>